<sequence length="536" mass="61345">MSVGSHKCTFFHPAYQKHDACEIDIPELLDACIRFSKYGWLLLTGFGYDNFSVFFFNPFTKEKVEFPKYTNRESFITMSFSSPPTSSECFVIGICGWDDFGFIKRGEKRWTSHTIIERPAFTPSTYCNPILHKGLCYCLGENGGLGVFDPNDNPNQENKKGLHRSWSHLPPELLCLVSSYLLAGDFTTFRVICKSWRSSTSLPRPAVSTLTDSPWSLSPCLMSVGSHKCTFFHPAYQKHDACEIDIPELLDARIRFSKYGWLLLTGFGYDNFSAFFFNPFTKEKVELPNYTDREAFSTMSFSSPPTSSDCFVIGICGWDDFGFIRRGEKHWTSHTIIKRPEFTPSSYCNPILHKGLCYCLGENGGLGVFDPNDNPSNWIIYHNDKIPLIQEKLDSVHRSYLVEGDEGKLLAIFMVEEGDTKTPIHVFELPKLQVNKTMMKPRKIVCRIVRSLGNRILYISLGGSFLEPVVPRGLGNRIYLPIFKDKKNIFYSLNTGKYHFIFDDYSAKNIHNVEEPRNCCWIQGGPKLTLNKDFEW</sequence>
<dbReference type="InterPro" id="IPR036047">
    <property type="entry name" value="F-box-like_dom_sf"/>
</dbReference>
<comment type="caution">
    <text evidence="2">The sequence shown here is derived from an EMBL/GenBank/DDBJ whole genome shotgun (WGS) entry which is preliminary data.</text>
</comment>
<dbReference type="CDD" id="cd09917">
    <property type="entry name" value="F-box_SF"/>
    <property type="match status" value="1"/>
</dbReference>
<evidence type="ECO:0000259" key="1">
    <source>
        <dbReference type="Pfam" id="PF03478"/>
    </source>
</evidence>
<dbReference type="PANTHER" id="PTHR33127:SF5">
    <property type="entry name" value="TRANSMEMBRANE PROTEIN"/>
    <property type="match status" value="1"/>
</dbReference>
<organism evidence="2">
    <name type="scientific">Quercus suber</name>
    <name type="common">Cork oak</name>
    <dbReference type="NCBI Taxonomy" id="58331"/>
    <lineage>
        <taxon>Eukaryota</taxon>
        <taxon>Viridiplantae</taxon>
        <taxon>Streptophyta</taxon>
        <taxon>Embryophyta</taxon>
        <taxon>Tracheophyta</taxon>
        <taxon>Spermatophyta</taxon>
        <taxon>Magnoliopsida</taxon>
        <taxon>eudicotyledons</taxon>
        <taxon>Gunneridae</taxon>
        <taxon>Pentapetalae</taxon>
        <taxon>rosids</taxon>
        <taxon>fabids</taxon>
        <taxon>Fagales</taxon>
        <taxon>Fagaceae</taxon>
        <taxon>Quercus</taxon>
    </lineage>
</organism>
<dbReference type="Gene3D" id="1.20.1280.50">
    <property type="match status" value="1"/>
</dbReference>
<gene>
    <name evidence="2" type="ORF">CFP56_011525</name>
</gene>
<dbReference type="Pfam" id="PF03478">
    <property type="entry name" value="Beta-prop_KIB1-4"/>
    <property type="match status" value="2"/>
</dbReference>
<dbReference type="SUPFAM" id="SSF81383">
    <property type="entry name" value="F-box domain"/>
    <property type="match status" value="1"/>
</dbReference>
<reference evidence="2" key="1">
    <citation type="submission" date="2017-12" db="EMBL/GenBank/DDBJ databases">
        <authorList>
            <person name="Barbosa P."/>
            <person name="Usie A."/>
            <person name="Ramos A.M."/>
        </authorList>
    </citation>
    <scope>NUCLEOTIDE SEQUENCE</scope>
    <source>
        <strain evidence="2">HL8</strain>
        <tissue evidence="2">Leaves</tissue>
    </source>
</reference>
<dbReference type="EMBL" id="PKMF04000018">
    <property type="protein sequence ID" value="KAK7858559.1"/>
    <property type="molecule type" value="Genomic_DNA"/>
</dbReference>
<dbReference type="PANTHER" id="PTHR33127">
    <property type="entry name" value="TRANSMEMBRANE PROTEIN"/>
    <property type="match status" value="1"/>
</dbReference>
<reference evidence="2" key="3">
    <citation type="submission" date="2023-07" db="EMBL/GenBank/DDBJ databases">
        <title>An improved reference 1 genome and first organelle genomes of Quercus suber.</title>
        <authorList>
            <consortium name="Genosuber Consortium"/>
            <person name="Usie A."/>
            <person name="Serra O."/>
            <person name="Barros P."/>
        </authorList>
    </citation>
    <scope>NUCLEOTIDE SEQUENCE</scope>
    <source>
        <strain evidence="2">HL8</strain>
        <tissue evidence="2">Leaves</tissue>
    </source>
</reference>
<evidence type="ECO:0000313" key="2">
    <source>
        <dbReference type="EMBL" id="KAK7858559.1"/>
    </source>
</evidence>
<proteinExistence type="predicted"/>
<dbReference type="InterPro" id="IPR005174">
    <property type="entry name" value="KIB1-4_b-propeller"/>
</dbReference>
<dbReference type="AlphaFoldDB" id="A0AAW0M762"/>
<accession>A0AAW0M762</accession>
<feature type="domain" description="KIB1-4 beta-propeller" evidence="1">
    <location>
        <begin position="18"/>
        <end position="181"/>
    </location>
</feature>
<reference evidence="2" key="2">
    <citation type="journal article" date="2018" name="Sci. Data">
        <title>The draft genome sequence of cork oak.</title>
        <authorList>
            <person name="Ramos A.M."/>
            <person name="Usie A."/>
            <person name="Barbosa P."/>
            <person name="Barros P.M."/>
            <person name="Capote T."/>
            <person name="Chaves I."/>
            <person name="Simoes F."/>
            <person name="Abreu I."/>
            <person name="Carrasquinho I."/>
            <person name="Faro C."/>
            <person name="Guimaraes J.B."/>
            <person name="Mendonca D."/>
            <person name="Nobrega F."/>
            <person name="Rodrigues L."/>
            <person name="Saibo N.J.M."/>
            <person name="Varela M.C."/>
            <person name="Egas C."/>
            <person name="Matos J."/>
            <person name="Miguel C.M."/>
            <person name="Oliveira M.M."/>
            <person name="Ricardo C.P."/>
            <person name="Goncalves S."/>
        </authorList>
    </citation>
    <scope>NUCLEOTIDE SEQUENCE [LARGE SCALE GENOMIC DNA]</scope>
    <source>
        <strain evidence="2">HL8</strain>
    </source>
</reference>
<feature type="domain" description="KIB1-4 beta-propeller" evidence="1">
    <location>
        <begin position="238"/>
        <end position="485"/>
    </location>
</feature>
<name>A0AAW0M762_QUESU</name>
<protein>
    <submittedName>
        <fullName evidence="2">F-box/kelch-repeat protein</fullName>
    </submittedName>
</protein>